<keyword evidence="1" id="KW-1133">Transmembrane helix</keyword>
<protein>
    <submittedName>
        <fullName evidence="2">Calcitonin</fullName>
    </submittedName>
</protein>
<evidence type="ECO:0000313" key="2">
    <source>
        <dbReference type="EMBL" id="TFK09381.1"/>
    </source>
</evidence>
<accession>A0A4D9EDD0</accession>
<name>A0A4D9EDD0_9SAUR</name>
<feature type="transmembrane region" description="Helical" evidence="1">
    <location>
        <begin position="59"/>
        <end position="81"/>
    </location>
</feature>
<proteinExistence type="predicted"/>
<organism evidence="2 3">
    <name type="scientific">Platysternon megacephalum</name>
    <name type="common">big-headed turtle</name>
    <dbReference type="NCBI Taxonomy" id="55544"/>
    <lineage>
        <taxon>Eukaryota</taxon>
        <taxon>Metazoa</taxon>
        <taxon>Chordata</taxon>
        <taxon>Craniata</taxon>
        <taxon>Vertebrata</taxon>
        <taxon>Euteleostomi</taxon>
        <taxon>Archelosauria</taxon>
        <taxon>Testudinata</taxon>
        <taxon>Testudines</taxon>
        <taxon>Cryptodira</taxon>
        <taxon>Durocryptodira</taxon>
        <taxon>Testudinoidea</taxon>
        <taxon>Platysternidae</taxon>
        <taxon>Platysternon</taxon>
    </lineage>
</organism>
<dbReference type="EMBL" id="QXTE01000054">
    <property type="protein sequence ID" value="TFK09381.1"/>
    <property type="molecule type" value="Genomic_DNA"/>
</dbReference>
<dbReference type="AlphaFoldDB" id="A0A4D9EDD0"/>
<gene>
    <name evidence="2" type="ORF">DR999_PMT07671</name>
</gene>
<reference evidence="2 3" key="1">
    <citation type="submission" date="2019-04" db="EMBL/GenBank/DDBJ databases">
        <title>Draft genome of the big-headed turtle Platysternon megacephalum.</title>
        <authorList>
            <person name="Gong S."/>
        </authorList>
    </citation>
    <scope>NUCLEOTIDE SEQUENCE [LARGE SCALE GENOMIC DNA]</scope>
    <source>
        <strain evidence="2">DO16091913</strain>
        <tissue evidence="2">Muscle</tissue>
    </source>
</reference>
<comment type="caution">
    <text evidence="2">The sequence shown here is derived from an EMBL/GenBank/DDBJ whole genome shotgun (WGS) entry which is preliminary data.</text>
</comment>
<evidence type="ECO:0000313" key="3">
    <source>
        <dbReference type="Proteomes" id="UP000297703"/>
    </source>
</evidence>
<sequence>MNTSNFHLSYETFTPIENLTVKFGWIFFFFSGPLCHHVLIQPSCSKRDLHTSHTIRINFLMEGGAVYCLFTLMAHNLQWVFLTPLDYWKQSRPFVLAVAKYHLL</sequence>
<feature type="transmembrane region" description="Helical" evidence="1">
    <location>
        <begin position="20"/>
        <end position="39"/>
    </location>
</feature>
<keyword evidence="1" id="KW-0812">Transmembrane</keyword>
<evidence type="ECO:0000256" key="1">
    <source>
        <dbReference type="SAM" id="Phobius"/>
    </source>
</evidence>
<keyword evidence="1" id="KW-0472">Membrane</keyword>
<dbReference type="Proteomes" id="UP000297703">
    <property type="component" value="Unassembled WGS sequence"/>
</dbReference>
<reference evidence="2 3" key="2">
    <citation type="submission" date="2019-04" db="EMBL/GenBank/DDBJ databases">
        <title>The genome sequence of big-headed turtle.</title>
        <authorList>
            <person name="Gong S."/>
        </authorList>
    </citation>
    <scope>NUCLEOTIDE SEQUENCE [LARGE SCALE GENOMIC DNA]</scope>
    <source>
        <strain evidence="2">DO16091913</strain>
        <tissue evidence="2">Muscle</tissue>
    </source>
</reference>
<keyword evidence="3" id="KW-1185">Reference proteome</keyword>